<reference evidence="1" key="1">
    <citation type="submission" date="2018-05" db="EMBL/GenBank/DDBJ databases">
        <authorList>
            <person name="Lanie J.A."/>
            <person name="Ng W.-L."/>
            <person name="Kazmierczak K.M."/>
            <person name="Andrzejewski T.M."/>
            <person name="Davidsen T.M."/>
            <person name="Wayne K.J."/>
            <person name="Tettelin H."/>
            <person name="Glass J.I."/>
            <person name="Rusch D."/>
            <person name="Podicherti R."/>
            <person name="Tsui H.-C.T."/>
            <person name="Winkler M.E."/>
        </authorList>
    </citation>
    <scope>NUCLEOTIDE SEQUENCE</scope>
</reference>
<name>A0A381PFR8_9ZZZZ</name>
<organism evidence="1">
    <name type="scientific">marine metagenome</name>
    <dbReference type="NCBI Taxonomy" id="408172"/>
    <lineage>
        <taxon>unclassified sequences</taxon>
        <taxon>metagenomes</taxon>
        <taxon>ecological metagenomes</taxon>
    </lineage>
</organism>
<proteinExistence type="predicted"/>
<protein>
    <submittedName>
        <fullName evidence="1">Uncharacterized protein</fullName>
    </submittedName>
</protein>
<gene>
    <name evidence="1" type="ORF">METZ01_LOCUS18634</name>
</gene>
<accession>A0A381PFR8</accession>
<dbReference type="EMBL" id="UINC01000968">
    <property type="protein sequence ID" value="SUZ65780.1"/>
    <property type="molecule type" value="Genomic_DNA"/>
</dbReference>
<evidence type="ECO:0000313" key="1">
    <source>
        <dbReference type="EMBL" id="SUZ65780.1"/>
    </source>
</evidence>
<sequence length="28" mass="3144">MKPALISSNHLKILTVALKLKRLISKIN</sequence>
<dbReference type="AlphaFoldDB" id="A0A381PFR8"/>